<dbReference type="Proteomes" id="UP000005220">
    <property type="component" value="Chromosome 2"/>
</dbReference>
<dbReference type="KEGG" id="kaf:KAFR_0B00163"/>
<dbReference type="AlphaFoldDB" id="H2APL6"/>
<dbReference type="GeneID" id="13882484"/>
<keyword evidence="3" id="KW-1185">Reference proteome</keyword>
<dbReference type="InParanoid" id="H2APL6"/>
<proteinExistence type="predicted"/>
<sequence length="129" mass="15225">MNGKDENEEWHYQIDAINRKLPRYSIIFPKRSLGFISSFVYYSFFEYYSTFSSYSNCCTNTAYDPLEIQNILLLVCVRFELKRITSQRTSPFCNQIITSQRLLLAVYLLQILILSFCFINITGNALRKQ</sequence>
<keyword evidence="1" id="KW-0472">Membrane</keyword>
<dbReference type="RefSeq" id="XP_003955451.1">
    <property type="nucleotide sequence ID" value="XM_003955402.1"/>
</dbReference>
<keyword evidence="1" id="KW-1133">Transmembrane helix</keyword>
<protein>
    <submittedName>
        <fullName evidence="2">Uncharacterized protein</fullName>
    </submittedName>
</protein>
<organism evidence="2 3">
    <name type="scientific">Kazachstania africana (strain ATCC 22294 / BCRC 22015 / CBS 2517 / CECT 1963 / NBRC 1671 / NRRL Y-8276)</name>
    <name type="common">Yeast</name>
    <name type="synonym">Kluyveromyces africanus</name>
    <dbReference type="NCBI Taxonomy" id="1071382"/>
    <lineage>
        <taxon>Eukaryota</taxon>
        <taxon>Fungi</taxon>
        <taxon>Dikarya</taxon>
        <taxon>Ascomycota</taxon>
        <taxon>Saccharomycotina</taxon>
        <taxon>Saccharomycetes</taxon>
        <taxon>Saccharomycetales</taxon>
        <taxon>Saccharomycetaceae</taxon>
        <taxon>Kazachstania</taxon>
    </lineage>
</organism>
<reference evidence="2 3" key="1">
    <citation type="journal article" date="2011" name="Proc. Natl. Acad. Sci. U.S.A.">
        <title>Evolutionary erosion of yeast sex chromosomes by mating-type switching accidents.</title>
        <authorList>
            <person name="Gordon J.L."/>
            <person name="Armisen D."/>
            <person name="Proux-Wera E."/>
            <person name="Oheigeartaigh S.S."/>
            <person name="Byrne K.P."/>
            <person name="Wolfe K.H."/>
        </authorList>
    </citation>
    <scope>NUCLEOTIDE SEQUENCE [LARGE SCALE GENOMIC DNA]</scope>
    <source>
        <strain evidence="3">ATCC 22294 / BCRC 22015 / CBS 2517 / CECT 1963 / NBRC 1671 / NRRL Y-8276</strain>
    </source>
</reference>
<name>H2APL6_KAZAF</name>
<accession>H2APL6</accession>
<dbReference type="EMBL" id="HE650822">
    <property type="protein sequence ID" value="CCF56316.1"/>
    <property type="molecule type" value="Genomic_DNA"/>
</dbReference>
<evidence type="ECO:0000313" key="2">
    <source>
        <dbReference type="EMBL" id="CCF56316.1"/>
    </source>
</evidence>
<gene>
    <name evidence="2" type="primary">KAFR0B00163</name>
    <name evidence="2" type="ORF">KAFR_0B00163</name>
</gene>
<evidence type="ECO:0000313" key="3">
    <source>
        <dbReference type="Proteomes" id="UP000005220"/>
    </source>
</evidence>
<keyword evidence="1" id="KW-0812">Transmembrane</keyword>
<dbReference type="HOGENOM" id="CLU_1949133_0_0_1"/>
<feature type="transmembrane region" description="Helical" evidence="1">
    <location>
        <begin position="102"/>
        <end position="121"/>
    </location>
</feature>
<evidence type="ECO:0000256" key="1">
    <source>
        <dbReference type="SAM" id="Phobius"/>
    </source>
</evidence>